<dbReference type="AlphaFoldDB" id="A0A8D5JEJ0"/>
<dbReference type="SMART" id="SM00116">
    <property type="entry name" value="CBS"/>
    <property type="match status" value="2"/>
</dbReference>
<dbReference type="PANTHER" id="PTHR43080">
    <property type="entry name" value="CBS DOMAIN-CONTAINING PROTEIN CBSX3, MITOCHONDRIAL"/>
    <property type="match status" value="1"/>
</dbReference>
<organism evidence="3 4">
    <name type="scientific">Desulfomarina profundi</name>
    <dbReference type="NCBI Taxonomy" id="2772557"/>
    <lineage>
        <taxon>Bacteria</taxon>
        <taxon>Pseudomonadati</taxon>
        <taxon>Thermodesulfobacteriota</taxon>
        <taxon>Desulfobulbia</taxon>
        <taxon>Desulfobulbales</taxon>
        <taxon>Desulfobulbaceae</taxon>
        <taxon>Desulfomarina</taxon>
    </lineage>
</organism>
<protein>
    <submittedName>
        <fullName evidence="3">CBS domain-containing protein</fullName>
    </submittedName>
</protein>
<feature type="domain" description="CBS" evidence="2">
    <location>
        <begin position="79"/>
        <end position="126"/>
    </location>
</feature>
<evidence type="ECO:0000313" key="4">
    <source>
        <dbReference type="Proteomes" id="UP000826725"/>
    </source>
</evidence>
<dbReference type="InterPro" id="IPR051257">
    <property type="entry name" value="Diverse_CBS-Domain"/>
</dbReference>
<keyword evidence="4" id="KW-1185">Reference proteome</keyword>
<proteinExistence type="predicted"/>
<evidence type="ECO:0000256" key="1">
    <source>
        <dbReference type="ARBA" id="ARBA00023122"/>
    </source>
</evidence>
<dbReference type="Proteomes" id="UP000826725">
    <property type="component" value="Chromosome"/>
</dbReference>
<gene>
    <name evidence="3" type="ORF">DGMP_32760</name>
</gene>
<dbReference type="PANTHER" id="PTHR43080:SF2">
    <property type="entry name" value="CBS DOMAIN-CONTAINING PROTEIN"/>
    <property type="match status" value="1"/>
</dbReference>
<keyword evidence="1" id="KW-0129">CBS domain</keyword>
<evidence type="ECO:0000259" key="2">
    <source>
        <dbReference type="SMART" id="SM00116"/>
    </source>
</evidence>
<dbReference type="Pfam" id="PF00571">
    <property type="entry name" value="CBS"/>
    <property type="match status" value="2"/>
</dbReference>
<accession>A0A8D5JEJ0</accession>
<dbReference type="InterPro" id="IPR044725">
    <property type="entry name" value="CBSX3_CBS_dom"/>
</dbReference>
<reference evidence="3" key="1">
    <citation type="submission" date="2020-09" db="EMBL/GenBank/DDBJ databases">
        <title>Desulfogranum mesoprofundum gen. nov., sp. nov., a novel mesophilic, sulfate-reducing chemolithoautotroph isolated from a deep-sea hydrothermal vent chimney in the Suiyo Seamount.</title>
        <authorList>
            <person name="Hashimoto Y."/>
            <person name="Nakagawa S."/>
        </authorList>
    </citation>
    <scope>NUCLEOTIDE SEQUENCE</scope>
    <source>
        <strain evidence="3">KT2</strain>
    </source>
</reference>
<dbReference type="CDD" id="cd04623">
    <property type="entry name" value="CBS_pair_bac_euk"/>
    <property type="match status" value="1"/>
</dbReference>
<dbReference type="KEGG" id="dbk:DGMP_32760"/>
<dbReference type="RefSeq" id="WP_228854927.1">
    <property type="nucleotide sequence ID" value="NZ_AP024086.1"/>
</dbReference>
<dbReference type="EMBL" id="AP024086">
    <property type="protein sequence ID" value="BCL62583.1"/>
    <property type="molecule type" value="Genomic_DNA"/>
</dbReference>
<feature type="domain" description="CBS" evidence="2">
    <location>
        <begin position="13"/>
        <end position="61"/>
    </location>
</feature>
<sequence>MKVKDILAVKGSQVRTVHEDISVIDAMSIFSANRVGSLLVVDKNDSILGIIAARDVLMAVLNDLDRITELPVKEIMTRELIVATENDDVDYVQAIMTENRIRHIPVIEGSDLKGLISIGDVVKAQLKKKDVENKYLKDYIADKYPG</sequence>
<name>A0A8D5JEJ0_9BACT</name>
<dbReference type="InterPro" id="IPR000644">
    <property type="entry name" value="CBS_dom"/>
</dbReference>
<evidence type="ECO:0000313" key="3">
    <source>
        <dbReference type="EMBL" id="BCL62583.1"/>
    </source>
</evidence>